<gene>
    <name evidence="1" type="ORF">MSPICULIGERA_LOCUS8776</name>
</gene>
<reference evidence="1" key="1">
    <citation type="submission" date="2023-06" db="EMBL/GenBank/DDBJ databases">
        <authorList>
            <person name="Delattre M."/>
        </authorList>
    </citation>
    <scope>NUCLEOTIDE SEQUENCE</scope>
    <source>
        <strain evidence="1">AF72</strain>
    </source>
</reference>
<dbReference type="EMBL" id="CATQJA010002291">
    <property type="protein sequence ID" value="CAJ0570334.1"/>
    <property type="molecule type" value="Genomic_DNA"/>
</dbReference>
<sequence>MILQKTSALTCLSCFGDSMNSSCYAGPDLVAHGMQTCDGECQVWKVQSEVTGDVYMFERTCSQVCKDGCTHIADMEHRFISCGTCCAEDLCNKGNLTSSNRWSWPRLLIVLFLVLIKS</sequence>
<evidence type="ECO:0000313" key="1">
    <source>
        <dbReference type="EMBL" id="CAJ0570334.1"/>
    </source>
</evidence>
<name>A0AA36CL38_9BILA</name>
<keyword evidence="2" id="KW-1185">Reference proteome</keyword>
<proteinExistence type="predicted"/>
<organism evidence="1 2">
    <name type="scientific">Mesorhabditis spiculigera</name>
    <dbReference type="NCBI Taxonomy" id="96644"/>
    <lineage>
        <taxon>Eukaryota</taxon>
        <taxon>Metazoa</taxon>
        <taxon>Ecdysozoa</taxon>
        <taxon>Nematoda</taxon>
        <taxon>Chromadorea</taxon>
        <taxon>Rhabditida</taxon>
        <taxon>Rhabditina</taxon>
        <taxon>Rhabditomorpha</taxon>
        <taxon>Rhabditoidea</taxon>
        <taxon>Rhabditidae</taxon>
        <taxon>Mesorhabditinae</taxon>
        <taxon>Mesorhabditis</taxon>
    </lineage>
</organism>
<feature type="non-terminal residue" evidence="1">
    <location>
        <position position="1"/>
    </location>
</feature>
<dbReference type="AlphaFoldDB" id="A0AA36CL38"/>
<protein>
    <submittedName>
        <fullName evidence="1">Uncharacterized protein</fullName>
    </submittedName>
</protein>
<comment type="caution">
    <text evidence="1">The sequence shown here is derived from an EMBL/GenBank/DDBJ whole genome shotgun (WGS) entry which is preliminary data.</text>
</comment>
<accession>A0AA36CL38</accession>
<evidence type="ECO:0000313" key="2">
    <source>
        <dbReference type="Proteomes" id="UP001177023"/>
    </source>
</evidence>
<dbReference type="Proteomes" id="UP001177023">
    <property type="component" value="Unassembled WGS sequence"/>
</dbReference>